<accession>A0A4R6TW25</accession>
<dbReference type="GO" id="GO:0008253">
    <property type="term" value="F:5'-nucleotidase activity"/>
    <property type="evidence" value="ECO:0007669"/>
    <property type="project" value="InterPro"/>
</dbReference>
<sequence length="173" mass="20418">MILYLDMDEVLADTYGAHIEIYNEEFGESLTKEDCMGREVWQCVPQARQQSVKDHARQDGFFRPLKPIEDSIRVVRELQKKHEIYIASAAMQFPNSLREKSDWLDEYFPFIPWQNRILLGHKHILDGDVLIDDRSYNLKNFKGRGMLFTSPHNVHENHYERVNTWPEIAGLLL</sequence>
<feature type="active site" description="Proton donor" evidence="2">
    <location>
        <position position="8"/>
    </location>
</feature>
<dbReference type="PANTHER" id="PTHR16504:SF4">
    <property type="entry name" value="5'(3')-DEOXYRIBONUCLEOTIDASE"/>
    <property type="match status" value="1"/>
</dbReference>
<dbReference type="Gene3D" id="3.40.50.1000">
    <property type="entry name" value="HAD superfamily/HAD-like"/>
    <property type="match status" value="1"/>
</dbReference>
<protein>
    <submittedName>
        <fullName evidence="3">5'(3')-deoxyribonucleotidase</fullName>
    </submittedName>
</protein>
<dbReference type="Pfam" id="PF06941">
    <property type="entry name" value="NT5C"/>
    <property type="match status" value="1"/>
</dbReference>
<dbReference type="OrthoDB" id="278110at2"/>
<keyword evidence="4" id="KW-1185">Reference proteome</keyword>
<dbReference type="Gene3D" id="1.10.40.40">
    <property type="entry name" value="Deoxyribonucleotidase, domain 2"/>
    <property type="match status" value="1"/>
</dbReference>
<evidence type="ECO:0000256" key="2">
    <source>
        <dbReference type="PIRSR" id="PIRSR610708-1"/>
    </source>
</evidence>
<evidence type="ECO:0000313" key="3">
    <source>
        <dbReference type="EMBL" id="TDQ33148.1"/>
    </source>
</evidence>
<name>A0A4R6TW25_9FLAO</name>
<dbReference type="SUPFAM" id="SSF56784">
    <property type="entry name" value="HAD-like"/>
    <property type="match status" value="1"/>
</dbReference>
<dbReference type="Proteomes" id="UP000295468">
    <property type="component" value="Unassembled WGS sequence"/>
</dbReference>
<dbReference type="InterPro" id="IPR023214">
    <property type="entry name" value="HAD_sf"/>
</dbReference>
<dbReference type="InterPro" id="IPR036412">
    <property type="entry name" value="HAD-like_sf"/>
</dbReference>
<dbReference type="SFLD" id="SFLDS00003">
    <property type="entry name" value="Haloacid_Dehalogenase"/>
    <property type="match status" value="1"/>
</dbReference>
<proteinExistence type="inferred from homology"/>
<dbReference type="RefSeq" id="WP_133643155.1">
    <property type="nucleotide sequence ID" value="NZ_SNYI01000001.1"/>
</dbReference>
<comment type="similarity">
    <text evidence="1">Belongs to the 5'(3')-deoxyribonucleotidase family.</text>
</comment>
<dbReference type="EMBL" id="SNYI01000001">
    <property type="protein sequence ID" value="TDQ33148.1"/>
    <property type="molecule type" value="Genomic_DNA"/>
</dbReference>
<dbReference type="InterPro" id="IPR010708">
    <property type="entry name" value="5'(3')-deoxyribonucleotidase"/>
</dbReference>
<organism evidence="3 4">
    <name type="scientific">Zeaxanthinibacter enoshimensis</name>
    <dbReference type="NCBI Taxonomy" id="392009"/>
    <lineage>
        <taxon>Bacteria</taxon>
        <taxon>Pseudomonadati</taxon>
        <taxon>Bacteroidota</taxon>
        <taxon>Flavobacteriia</taxon>
        <taxon>Flavobacteriales</taxon>
        <taxon>Flavobacteriaceae</taxon>
        <taxon>Zeaxanthinibacter</taxon>
    </lineage>
</organism>
<evidence type="ECO:0000256" key="1">
    <source>
        <dbReference type="ARBA" id="ARBA00009589"/>
    </source>
</evidence>
<dbReference type="GO" id="GO:0009223">
    <property type="term" value="P:pyrimidine deoxyribonucleotide catabolic process"/>
    <property type="evidence" value="ECO:0007669"/>
    <property type="project" value="TreeGrafter"/>
</dbReference>
<dbReference type="SFLD" id="SFLDG01126">
    <property type="entry name" value="C1.2:_Nucleotidase_Like"/>
    <property type="match status" value="1"/>
</dbReference>
<comment type="caution">
    <text evidence="3">The sequence shown here is derived from an EMBL/GenBank/DDBJ whole genome shotgun (WGS) entry which is preliminary data.</text>
</comment>
<reference evidence="3 4" key="1">
    <citation type="submission" date="2019-03" db="EMBL/GenBank/DDBJ databases">
        <title>Genomic Encyclopedia of Archaeal and Bacterial Type Strains, Phase II (KMG-II): from individual species to whole genera.</title>
        <authorList>
            <person name="Goeker M."/>
        </authorList>
    </citation>
    <scope>NUCLEOTIDE SEQUENCE [LARGE SCALE GENOMIC DNA]</scope>
    <source>
        <strain evidence="3 4">DSM 18435</strain>
    </source>
</reference>
<dbReference type="SFLD" id="SFLDG01146">
    <property type="entry name" value="C1.2.2"/>
    <property type="match status" value="1"/>
</dbReference>
<dbReference type="PANTHER" id="PTHR16504">
    <property type="entry name" value="5'(3')-DEOXYRIBONUCLEOTIDASE"/>
    <property type="match status" value="1"/>
</dbReference>
<gene>
    <name evidence="3" type="ORF">CLV82_0986</name>
</gene>
<evidence type="ECO:0000313" key="4">
    <source>
        <dbReference type="Proteomes" id="UP000295468"/>
    </source>
</evidence>
<feature type="active site" description="Nucleophile" evidence="2">
    <location>
        <position position="6"/>
    </location>
</feature>
<dbReference type="AlphaFoldDB" id="A0A4R6TW25"/>